<gene>
    <name evidence="2" type="ORF">H4687_003361</name>
</gene>
<evidence type="ECO:0000313" key="3">
    <source>
        <dbReference type="Proteomes" id="UP000629287"/>
    </source>
</evidence>
<reference evidence="2 3" key="1">
    <citation type="submission" date="2020-10" db="EMBL/GenBank/DDBJ databases">
        <title>Sequencing the genomes of 1000 actinobacteria strains.</title>
        <authorList>
            <person name="Klenk H.-P."/>
        </authorList>
    </citation>
    <scope>NUCLEOTIDE SEQUENCE [LARGE SCALE GENOMIC DNA]</scope>
    <source>
        <strain evidence="2 3">DSM 41803</strain>
    </source>
</reference>
<feature type="region of interest" description="Disordered" evidence="1">
    <location>
        <begin position="1"/>
        <end position="29"/>
    </location>
</feature>
<feature type="compositionally biased region" description="Basic and acidic residues" evidence="1">
    <location>
        <begin position="1"/>
        <end position="15"/>
    </location>
</feature>
<comment type="caution">
    <text evidence="2">The sequence shown here is derived from an EMBL/GenBank/DDBJ whole genome shotgun (WGS) entry which is preliminary data.</text>
</comment>
<dbReference type="EMBL" id="JADBGF010000001">
    <property type="protein sequence ID" value="MBE1597232.1"/>
    <property type="molecule type" value="Genomic_DNA"/>
</dbReference>
<dbReference type="RefSeq" id="WP_046915820.1">
    <property type="nucleotide sequence ID" value="NZ_JADBGF010000001.1"/>
</dbReference>
<sequence>MATGPDHYREGERLLEGQPVSDEEQARGIKPGIWPPSHLDVLAAQAHFTAALVAVLAEAKLTEYVSWQKAVGW</sequence>
<dbReference type="GeneID" id="86827930"/>
<keyword evidence="3" id="KW-1185">Reference proteome</keyword>
<name>A0A8I0TR86_9ACTN</name>
<protein>
    <submittedName>
        <fullName evidence="2">Uncharacterized protein</fullName>
    </submittedName>
</protein>
<evidence type="ECO:0000313" key="2">
    <source>
        <dbReference type="EMBL" id="MBE1597232.1"/>
    </source>
</evidence>
<organism evidence="2 3">
    <name type="scientific">Streptomyces stelliscabiei</name>
    <dbReference type="NCBI Taxonomy" id="146820"/>
    <lineage>
        <taxon>Bacteria</taxon>
        <taxon>Bacillati</taxon>
        <taxon>Actinomycetota</taxon>
        <taxon>Actinomycetes</taxon>
        <taxon>Kitasatosporales</taxon>
        <taxon>Streptomycetaceae</taxon>
        <taxon>Streptomyces</taxon>
    </lineage>
</organism>
<dbReference type="AlphaFoldDB" id="A0A8I0TR86"/>
<dbReference type="Proteomes" id="UP000629287">
    <property type="component" value="Unassembled WGS sequence"/>
</dbReference>
<accession>A0A8I0TR86</accession>
<evidence type="ECO:0000256" key="1">
    <source>
        <dbReference type="SAM" id="MobiDB-lite"/>
    </source>
</evidence>
<proteinExistence type="predicted"/>